<dbReference type="NCBIfam" id="TIGR02249">
    <property type="entry name" value="integrase_gron"/>
    <property type="match status" value="1"/>
</dbReference>
<evidence type="ECO:0000259" key="3">
    <source>
        <dbReference type="PROSITE" id="PS51898"/>
    </source>
</evidence>
<dbReference type="GO" id="GO:0006310">
    <property type="term" value="P:DNA recombination"/>
    <property type="evidence" value="ECO:0007669"/>
    <property type="project" value="UniProtKB-KW"/>
</dbReference>
<evidence type="ECO:0000313" key="5">
    <source>
        <dbReference type="Proteomes" id="UP000092503"/>
    </source>
</evidence>
<dbReference type="GO" id="GO:0003677">
    <property type="term" value="F:DNA binding"/>
    <property type="evidence" value="ECO:0007669"/>
    <property type="project" value="InterPro"/>
</dbReference>
<dbReference type="AlphaFoldDB" id="A0A1C3NRK3"/>
<reference evidence="4 5" key="1">
    <citation type="submission" date="2016-06" db="EMBL/GenBank/DDBJ databases">
        <authorList>
            <person name="Kjaerup R.B."/>
            <person name="Dalgaard T.S."/>
            <person name="Juul-Madsen H.R."/>
        </authorList>
    </citation>
    <scope>NUCLEOTIDE SEQUENCE [LARGE SCALE GENOMIC DNA]</scope>
    <source>
        <strain evidence="4">LMG947</strain>
    </source>
</reference>
<dbReference type="STRING" id="56449.XBLMG947_3843"/>
<evidence type="ECO:0000256" key="2">
    <source>
        <dbReference type="ARBA" id="ARBA00023172"/>
    </source>
</evidence>
<dbReference type="InterPro" id="IPR011010">
    <property type="entry name" value="DNA_brk_join_enz"/>
</dbReference>
<dbReference type="GO" id="GO:0015074">
    <property type="term" value="P:DNA integration"/>
    <property type="evidence" value="ECO:0007669"/>
    <property type="project" value="UniProtKB-KW"/>
</dbReference>
<keyword evidence="1" id="KW-0229">DNA integration</keyword>
<proteinExistence type="predicted"/>
<keyword evidence="2" id="KW-0233">DNA recombination</keyword>
<dbReference type="Proteomes" id="UP000092503">
    <property type="component" value="Unassembled WGS sequence"/>
</dbReference>
<feature type="domain" description="Tyr recombinase" evidence="3">
    <location>
        <begin position="23"/>
        <end position="226"/>
    </location>
</feature>
<evidence type="ECO:0000313" key="4">
    <source>
        <dbReference type="EMBL" id="SBV53040.1"/>
    </source>
</evidence>
<sequence>MLRIELPWRENLVRPKRPKRPRRIPVVLSREEVSRLLAVLEAPFWLLASLPYGSGMRLLECLRLRVKNVDAERSEIVVRDGKGGQDRWVPLPLSLRDALMRQRERALLVHAADLAAGAGRVFLPHALARKYPNTDAEPGWQYLFPSARQWRDPRSGWVGRHHVSEEVLQRAVQVARRRAGIAKPATCHTLRHSFATHLLEAGNDIRTVQESLGHKDVATTQIYPQV</sequence>
<dbReference type="Gene3D" id="1.10.443.10">
    <property type="entry name" value="Intergrase catalytic core"/>
    <property type="match status" value="1"/>
</dbReference>
<dbReference type="InterPro" id="IPR013762">
    <property type="entry name" value="Integrase-like_cat_sf"/>
</dbReference>
<dbReference type="SUPFAM" id="SSF56349">
    <property type="entry name" value="DNA breaking-rejoining enzymes"/>
    <property type="match status" value="1"/>
</dbReference>
<dbReference type="PANTHER" id="PTHR30349:SF64">
    <property type="entry name" value="PROPHAGE INTEGRASE INTD-RELATED"/>
    <property type="match status" value="1"/>
</dbReference>
<dbReference type="PANTHER" id="PTHR30349">
    <property type="entry name" value="PHAGE INTEGRASE-RELATED"/>
    <property type="match status" value="1"/>
</dbReference>
<name>A0A1C3NRK3_9XANT</name>
<evidence type="ECO:0000256" key="1">
    <source>
        <dbReference type="ARBA" id="ARBA00022908"/>
    </source>
</evidence>
<dbReference type="Pfam" id="PF00589">
    <property type="entry name" value="Phage_integrase"/>
    <property type="match status" value="1"/>
</dbReference>
<dbReference type="InterPro" id="IPR050090">
    <property type="entry name" value="Tyrosine_recombinase_XerCD"/>
</dbReference>
<dbReference type="EMBL" id="FLTX01000073">
    <property type="protein sequence ID" value="SBV53040.1"/>
    <property type="molecule type" value="Genomic_DNA"/>
</dbReference>
<dbReference type="InterPro" id="IPR002104">
    <property type="entry name" value="Integrase_catalytic"/>
</dbReference>
<organism evidence="4 5">
    <name type="scientific">Xanthomonas bromi</name>
    <dbReference type="NCBI Taxonomy" id="56449"/>
    <lineage>
        <taxon>Bacteria</taxon>
        <taxon>Pseudomonadati</taxon>
        <taxon>Pseudomonadota</taxon>
        <taxon>Gammaproteobacteria</taxon>
        <taxon>Lysobacterales</taxon>
        <taxon>Lysobacteraceae</taxon>
        <taxon>Xanthomonas</taxon>
    </lineage>
</organism>
<gene>
    <name evidence="4" type="ORF">XBLMG947_3843</name>
</gene>
<accession>A0A1C3NRK3</accession>
<protein>
    <submittedName>
        <fullName evidence="4">Site-specific recombinase</fullName>
    </submittedName>
</protein>
<dbReference type="PROSITE" id="PS51898">
    <property type="entry name" value="TYR_RECOMBINASE"/>
    <property type="match status" value="1"/>
</dbReference>
<dbReference type="InterPro" id="IPR011946">
    <property type="entry name" value="Integrase_integron-type"/>
</dbReference>